<evidence type="ECO:0000256" key="11">
    <source>
        <dbReference type="ARBA" id="ARBA00022840"/>
    </source>
</evidence>
<feature type="domain" description="AGC-kinase C-terminal" evidence="20">
    <location>
        <begin position="549"/>
        <end position="628"/>
    </location>
</feature>
<evidence type="ECO:0000259" key="20">
    <source>
        <dbReference type="PROSITE" id="PS51285"/>
    </source>
</evidence>
<comment type="similarity">
    <text evidence="1">Belongs to the protein kinase superfamily. AGC Ser/Thr protein kinase family. PKC subfamily.</text>
</comment>
<dbReference type="SUPFAM" id="SSF56112">
    <property type="entry name" value="Protein kinase-like (PK-like)"/>
    <property type="match status" value="1"/>
</dbReference>
<dbReference type="Gene3D" id="1.10.510.10">
    <property type="entry name" value="Transferase(Phosphotransferase) domain 1"/>
    <property type="match status" value="1"/>
</dbReference>
<dbReference type="InterPro" id="IPR000719">
    <property type="entry name" value="Prot_kinase_dom"/>
</dbReference>
<dbReference type="FunFam" id="3.30.200.20:FF:000070">
    <property type="entry name" value="Protein kinase C"/>
    <property type="match status" value="1"/>
</dbReference>
<dbReference type="InterPro" id="IPR046349">
    <property type="entry name" value="C1-like_sf"/>
</dbReference>
<dbReference type="OrthoDB" id="63267at2759"/>
<dbReference type="EMBL" id="BDGG01000006">
    <property type="protein sequence ID" value="GAV00767.1"/>
    <property type="molecule type" value="Genomic_DNA"/>
</dbReference>
<dbReference type="GO" id="GO:0005524">
    <property type="term" value="F:ATP binding"/>
    <property type="evidence" value="ECO:0007669"/>
    <property type="project" value="UniProtKB-UniRule"/>
</dbReference>
<dbReference type="GO" id="GO:0004697">
    <property type="term" value="F:diacylglycerol-dependent serine/threonine kinase activity"/>
    <property type="evidence" value="ECO:0007669"/>
    <property type="project" value="UniProtKB-EC"/>
</dbReference>
<dbReference type="CDD" id="cd20794">
    <property type="entry name" value="C1_aPKC"/>
    <property type="match status" value="1"/>
</dbReference>
<dbReference type="InterPro" id="IPR017892">
    <property type="entry name" value="Pkinase_C"/>
</dbReference>
<dbReference type="EC" id="2.7.11.13" evidence="2"/>
<evidence type="ECO:0000256" key="1">
    <source>
        <dbReference type="ARBA" id="ARBA00005490"/>
    </source>
</evidence>
<dbReference type="InterPro" id="IPR000961">
    <property type="entry name" value="AGC-kinase_C"/>
</dbReference>
<evidence type="ECO:0000256" key="8">
    <source>
        <dbReference type="ARBA" id="ARBA00022771"/>
    </source>
</evidence>
<dbReference type="PROSITE" id="PS51285">
    <property type="entry name" value="AGC_KINASE_CTER"/>
    <property type="match status" value="1"/>
</dbReference>
<evidence type="ECO:0000256" key="6">
    <source>
        <dbReference type="ARBA" id="ARBA00022723"/>
    </source>
</evidence>
<dbReference type="InterPro" id="IPR053793">
    <property type="entry name" value="PB1-like"/>
</dbReference>
<evidence type="ECO:0000256" key="7">
    <source>
        <dbReference type="ARBA" id="ARBA00022741"/>
    </source>
</evidence>
<dbReference type="Gene3D" id="3.30.200.20">
    <property type="entry name" value="Phosphorylase Kinase, domain 1"/>
    <property type="match status" value="1"/>
</dbReference>
<dbReference type="PANTHER" id="PTHR24351">
    <property type="entry name" value="RIBOSOMAL PROTEIN S6 KINASE"/>
    <property type="match status" value="1"/>
</dbReference>
<keyword evidence="6" id="KW-0479">Metal-binding</keyword>
<feature type="binding site" evidence="15">
    <location>
        <begin position="281"/>
        <end position="289"/>
    </location>
    <ligand>
        <name>ATP</name>
        <dbReference type="ChEBI" id="CHEBI:30616"/>
    </ligand>
</feature>
<dbReference type="PROSITE" id="PS51745">
    <property type="entry name" value="PB1"/>
    <property type="match status" value="1"/>
</dbReference>
<comment type="catalytic activity">
    <reaction evidence="13">
        <text>L-seryl-[protein] + ATP = O-phospho-L-seryl-[protein] + ADP + H(+)</text>
        <dbReference type="Rhea" id="RHEA:17989"/>
        <dbReference type="Rhea" id="RHEA-COMP:9863"/>
        <dbReference type="Rhea" id="RHEA-COMP:11604"/>
        <dbReference type="ChEBI" id="CHEBI:15378"/>
        <dbReference type="ChEBI" id="CHEBI:29999"/>
        <dbReference type="ChEBI" id="CHEBI:30616"/>
        <dbReference type="ChEBI" id="CHEBI:83421"/>
        <dbReference type="ChEBI" id="CHEBI:456216"/>
        <dbReference type="EC" id="2.7.11.13"/>
    </reaction>
</comment>
<dbReference type="Pfam" id="PF00130">
    <property type="entry name" value="C1_1"/>
    <property type="match status" value="1"/>
</dbReference>
<evidence type="ECO:0000256" key="15">
    <source>
        <dbReference type="PIRSR" id="PIRSR000554-2"/>
    </source>
</evidence>
<sequence length="630" mass="71698">MPILQGGGDMDDGDVKIKAFYDGSKRYSRMVPDISIDAFLQEIRRLLSIDPEQEFTVKWLDEEDDACTISSQLELDEAIRLYYKESFTELKLHVFASVPMCSGLLCPGEDPSIYRKGARRWKKLYHANGHVYQKKRLNRFAVCHVCRDRIWGFGSPGFKCVNCRLLVHRRCHEQVRVACEPQEVEKQRKALYPLDHVNTLSSASSTLKNSPSVDDGISATLERRSSRPPSILKTSNRRSFQNGIPPPSVVDLNPGSALLVENGAADSKAPSLDDFNLLRVIGRGSYAKVFVVELKKTKRIYAMKVIKKELIKEDEDIEWVQTEKHVFETASNYPFLVGLHSSFQTPSRLFFIIEFVSGGDLMYHMQKQKKLHENHARFYAAEITLALNYLHRRGIIYRDLKLDNVLLDADGHIRLTDYGMCKEGISTPENPTSQERTETFCGTPNYIAPEILQGKPYSFSVDWWALGVLMFEMLVGKSPFEIPNAGDNQDQETEDALFQVILEKVIRIPRNLRVEAASVLKGFLNKDPTERLGCKENGVNEILDHVFFKTINFEQLEAKHIPPPFKPQVHASTDAADGEKVDLHNFDPQFTSEAVQLTPDDESVIRDIDQSEFEGFDYVNPLLMSHEESV</sequence>
<feature type="domain" description="Phorbol-ester/DAG-type" evidence="19">
    <location>
        <begin position="129"/>
        <end position="179"/>
    </location>
</feature>
<protein>
    <recommendedName>
        <fullName evidence="2">protein kinase C</fullName>
        <ecNumber evidence="2">2.7.11.13</ecNumber>
    </recommendedName>
</protein>
<keyword evidence="8" id="KW-0863">Zinc-finger</keyword>
<dbReference type="InterPro" id="IPR011009">
    <property type="entry name" value="Kinase-like_dom_sf"/>
</dbReference>
<dbReference type="InterPro" id="IPR017441">
    <property type="entry name" value="Protein_kinase_ATP_BS"/>
</dbReference>
<reference evidence="22 23" key="1">
    <citation type="journal article" date="2016" name="Nat. Commun.">
        <title>Extremotolerant tardigrade genome and improved radiotolerance of human cultured cells by tardigrade-unique protein.</title>
        <authorList>
            <person name="Hashimoto T."/>
            <person name="Horikawa D.D."/>
            <person name="Saito Y."/>
            <person name="Kuwahara H."/>
            <person name="Kozuka-Hata H."/>
            <person name="Shin-I T."/>
            <person name="Minakuchi Y."/>
            <person name="Ohishi K."/>
            <person name="Motoyama A."/>
            <person name="Aizu T."/>
            <person name="Enomoto A."/>
            <person name="Kondo K."/>
            <person name="Tanaka S."/>
            <person name="Hara Y."/>
            <person name="Koshikawa S."/>
            <person name="Sagara H."/>
            <person name="Miura T."/>
            <person name="Yokobori S."/>
            <person name="Miyagawa K."/>
            <person name="Suzuki Y."/>
            <person name="Kubo T."/>
            <person name="Oyama M."/>
            <person name="Kohara Y."/>
            <person name="Fujiyama A."/>
            <person name="Arakawa K."/>
            <person name="Katayama T."/>
            <person name="Toyoda A."/>
            <person name="Kunieda T."/>
        </authorList>
    </citation>
    <scope>NUCLEOTIDE SEQUENCE [LARGE SCALE GENOMIC DNA]</scope>
    <source>
        <strain evidence="22 23">YOKOZUNA-1</strain>
    </source>
</reference>
<proteinExistence type="inferred from homology"/>
<evidence type="ECO:0000256" key="16">
    <source>
        <dbReference type="PROSITE-ProRule" id="PRU10141"/>
    </source>
</evidence>
<dbReference type="STRING" id="947166.A0A1D1VGI7"/>
<dbReference type="PROSITE" id="PS50011">
    <property type="entry name" value="PROTEIN_KINASE_DOM"/>
    <property type="match status" value="1"/>
</dbReference>
<dbReference type="PROSITE" id="PS00107">
    <property type="entry name" value="PROTEIN_KINASE_ATP"/>
    <property type="match status" value="1"/>
</dbReference>
<comment type="catalytic activity">
    <reaction evidence="12">
        <text>L-threonyl-[protein] + ATP = O-phospho-L-threonyl-[protein] + ADP + H(+)</text>
        <dbReference type="Rhea" id="RHEA:46608"/>
        <dbReference type="Rhea" id="RHEA-COMP:11060"/>
        <dbReference type="Rhea" id="RHEA-COMP:11605"/>
        <dbReference type="ChEBI" id="CHEBI:15378"/>
        <dbReference type="ChEBI" id="CHEBI:30013"/>
        <dbReference type="ChEBI" id="CHEBI:30616"/>
        <dbReference type="ChEBI" id="CHEBI:61977"/>
        <dbReference type="ChEBI" id="CHEBI:456216"/>
        <dbReference type="EC" id="2.7.11.13"/>
    </reaction>
</comment>
<keyword evidence="23" id="KW-1185">Reference proteome</keyword>
<name>A0A1D1VGI7_RAMVA</name>
<evidence type="ECO:0000256" key="13">
    <source>
        <dbReference type="ARBA" id="ARBA00047470"/>
    </source>
</evidence>
<keyword evidence="9" id="KW-0418">Kinase</keyword>
<feature type="binding site" evidence="15">
    <location>
        <position position="304"/>
    </location>
    <ligand>
        <name>ATP</name>
        <dbReference type="ChEBI" id="CHEBI:30616"/>
    </ligand>
</feature>
<feature type="region of interest" description="Disordered" evidence="17">
    <location>
        <begin position="224"/>
        <end position="247"/>
    </location>
</feature>
<dbReference type="GO" id="GO:0045087">
    <property type="term" value="P:innate immune response"/>
    <property type="evidence" value="ECO:0007669"/>
    <property type="project" value="UniProtKB-ARBA"/>
</dbReference>
<evidence type="ECO:0000313" key="23">
    <source>
        <dbReference type="Proteomes" id="UP000186922"/>
    </source>
</evidence>
<evidence type="ECO:0000259" key="21">
    <source>
        <dbReference type="PROSITE" id="PS51745"/>
    </source>
</evidence>
<dbReference type="SMART" id="SM00666">
    <property type="entry name" value="PB1"/>
    <property type="match status" value="1"/>
</dbReference>
<evidence type="ECO:0000256" key="3">
    <source>
        <dbReference type="ARBA" id="ARBA00022527"/>
    </source>
</evidence>
<evidence type="ECO:0000256" key="5">
    <source>
        <dbReference type="ARBA" id="ARBA00022679"/>
    </source>
</evidence>
<dbReference type="AlphaFoldDB" id="A0A1D1VGI7"/>
<dbReference type="InterPro" id="IPR008271">
    <property type="entry name" value="Ser/Thr_kinase_AS"/>
</dbReference>
<organism evidence="22 23">
    <name type="scientific">Ramazzottius varieornatus</name>
    <name type="common">Water bear</name>
    <name type="synonym">Tardigrade</name>
    <dbReference type="NCBI Taxonomy" id="947166"/>
    <lineage>
        <taxon>Eukaryota</taxon>
        <taxon>Metazoa</taxon>
        <taxon>Ecdysozoa</taxon>
        <taxon>Tardigrada</taxon>
        <taxon>Eutardigrada</taxon>
        <taxon>Parachela</taxon>
        <taxon>Hypsibioidea</taxon>
        <taxon>Ramazzottiidae</taxon>
        <taxon>Ramazzottius</taxon>
    </lineage>
</organism>
<dbReference type="Proteomes" id="UP000186922">
    <property type="component" value="Unassembled WGS sequence"/>
</dbReference>
<keyword evidence="10" id="KW-0862">Zinc</keyword>
<gene>
    <name evidence="22" type="primary">RvY_11568-1</name>
    <name evidence="22" type="synonym">RvY_11568.1</name>
    <name evidence="22" type="ORF">RvY_11568</name>
</gene>
<dbReference type="SUPFAM" id="SSF57889">
    <property type="entry name" value="Cysteine-rich domain"/>
    <property type="match status" value="1"/>
</dbReference>
<dbReference type="SMART" id="SM00109">
    <property type="entry name" value="C1"/>
    <property type="match status" value="1"/>
</dbReference>
<evidence type="ECO:0000256" key="10">
    <source>
        <dbReference type="ARBA" id="ARBA00022833"/>
    </source>
</evidence>
<dbReference type="PIRSF" id="PIRSF000554">
    <property type="entry name" value="PKC_zeta"/>
    <property type="match status" value="1"/>
</dbReference>
<dbReference type="InterPro" id="IPR012233">
    <property type="entry name" value="PKC"/>
</dbReference>
<evidence type="ECO:0000256" key="2">
    <source>
        <dbReference type="ARBA" id="ARBA00012429"/>
    </source>
</evidence>
<dbReference type="Pfam" id="PF00069">
    <property type="entry name" value="Pkinase"/>
    <property type="match status" value="1"/>
</dbReference>
<dbReference type="GO" id="GO:0008270">
    <property type="term" value="F:zinc ion binding"/>
    <property type="evidence" value="ECO:0007669"/>
    <property type="project" value="UniProtKB-KW"/>
</dbReference>
<evidence type="ECO:0000259" key="19">
    <source>
        <dbReference type="PROSITE" id="PS50081"/>
    </source>
</evidence>
<feature type="compositionally biased region" description="Polar residues" evidence="17">
    <location>
        <begin position="232"/>
        <end position="242"/>
    </location>
</feature>
<dbReference type="FunFam" id="3.10.20.90:FF:000071">
    <property type="entry name" value="Protein kinase C"/>
    <property type="match status" value="1"/>
</dbReference>
<dbReference type="SMART" id="SM00133">
    <property type="entry name" value="S_TK_X"/>
    <property type="match status" value="1"/>
</dbReference>
<dbReference type="SUPFAM" id="SSF54277">
    <property type="entry name" value="CAD &amp; PB1 domains"/>
    <property type="match status" value="1"/>
</dbReference>
<keyword evidence="5" id="KW-0808">Transferase</keyword>
<dbReference type="Pfam" id="PF00433">
    <property type="entry name" value="Pkinase_C"/>
    <property type="match status" value="1"/>
</dbReference>
<keyword evidence="11 15" id="KW-0067">ATP-binding</keyword>
<feature type="active site" description="Proton acceptor" evidence="14">
    <location>
        <position position="399"/>
    </location>
</feature>
<dbReference type="InterPro" id="IPR002219">
    <property type="entry name" value="PKC_DAG/PE"/>
</dbReference>
<accession>A0A1D1VGI7</accession>
<dbReference type="PROSITE" id="PS00108">
    <property type="entry name" value="PROTEIN_KINASE_ST"/>
    <property type="match status" value="1"/>
</dbReference>
<evidence type="ECO:0000256" key="12">
    <source>
        <dbReference type="ARBA" id="ARBA00047272"/>
    </source>
</evidence>
<dbReference type="Gene3D" id="3.30.60.20">
    <property type="match status" value="1"/>
</dbReference>
<dbReference type="Gene3D" id="3.10.20.90">
    <property type="entry name" value="Phosphatidylinositol 3-kinase Catalytic Subunit, Chain A, domain 1"/>
    <property type="match status" value="1"/>
</dbReference>
<feature type="domain" description="Protein kinase" evidence="18">
    <location>
        <begin position="275"/>
        <end position="548"/>
    </location>
</feature>
<dbReference type="SMART" id="SM00220">
    <property type="entry name" value="S_TKc"/>
    <property type="match status" value="1"/>
</dbReference>
<keyword evidence="4" id="KW-0597">Phosphoprotein</keyword>
<feature type="domain" description="PB1" evidence="21">
    <location>
        <begin position="14"/>
        <end position="97"/>
    </location>
</feature>
<evidence type="ECO:0000313" key="22">
    <source>
        <dbReference type="EMBL" id="GAV00767.1"/>
    </source>
</evidence>
<dbReference type="Pfam" id="PF00564">
    <property type="entry name" value="PB1"/>
    <property type="match status" value="1"/>
</dbReference>
<keyword evidence="7 15" id="KW-0547">Nucleotide-binding</keyword>
<evidence type="ECO:0000256" key="4">
    <source>
        <dbReference type="ARBA" id="ARBA00022553"/>
    </source>
</evidence>
<dbReference type="InterPro" id="IPR000270">
    <property type="entry name" value="PB1_dom"/>
</dbReference>
<evidence type="ECO:0000256" key="17">
    <source>
        <dbReference type="SAM" id="MobiDB-lite"/>
    </source>
</evidence>
<feature type="binding site" evidence="16">
    <location>
        <position position="308"/>
    </location>
    <ligand>
        <name>ATP</name>
        <dbReference type="ChEBI" id="CHEBI:30616"/>
    </ligand>
</feature>
<comment type="caution">
    <text evidence="22">The sequence shown here is derived from an EMBL/GenBank/DDBJ whole genome shotgun (WGS) entry which is preliminary data.</text>
</comment>
<dbReference type="PROSITE" id="PS00479">
    <property type="entry name" value="ZF_DAG_PE_1"/>
    <property type="match status" value="1"/>
</dbReference>
<dbReference type="PROSITE" id="PS50081">
    <property type="entry name" value="ZF_DAG_PE_2"/>
    <property type="match status" value="1"/>
</dbReference>
<dbReference type="FunFam" id="1.10.510.10:FF:000048">
    <property type="entry name" value="Protein kinase C"/>
    <property type="match status" value="1"/>
</dbReference>
<keyword evidence="3" id="KW-0723">Serine/threonine-protein kinase</keyword>
<evidence type="ECO:0000256" key="9">
    <source>
        <dbReference type="ARBA" id="ARBA00022777"/>
    </source>
</evidence>
<evidence type="ECO:0000256" key="14">
    <source>
        <dbReference type="PIRSR" id="PIRSR000554-1"/>
    </source>
</evidence>
<evidence type="ECO:0000259" key="18">
    <source>
        <dbReference type="PROSITE" id="PS50011"/>
    </source>
</evidence>